<sequence>MHMMCLKRQRYAAGKDSLDLQTESRRGWPLCSASWIELPNTFNPSTLTTRRVLSDSDQVTPGNYIVQSTLDHELHAERETPKVDIWFQTPPLNLHIIRTITQVQLVAESHDQGFADVPDAGNWTWLELAILNDAHAKQPKSVGGVVMVWTSHYNNFSR</sequence>
<keyword evidence="2" id="KW-1185">Reference proteome</keyword>
<comment type="caution">
    <text evidence="1">The sequence shown here is derived from an EMBL/GenBank/DDBJ whole genome shotgun (WGS) entry which is preliminary data.</text>
</comment>
<organism evidence="1 2">
    <name type="scientific">Colletotrichum navitas</name>
    <dbReference type="NCBI Taxonomy" id="681940"/>
    <lineage>
        <taxon>Eukaryota</taxon>
        <taxon>Fungi</taxon>
        <taxon>Dikarya</taxon>
        <taxon>Ascomycota</taxon>
        <taxon>Pezizomycotina</taxon>
        <taxon>Sordariomycetes</taxon>
        <taxon>Hypocreomycetidae</taxon>
        <taxon>Glomerellales</taxon>
        <taxon>Glomerellaceae</taxon>
        <taxon>Colletotrichum</taxon>
        <taxon>Colletotrichum graminicola species complex</taxon>
    </lineage>
</organism>
<dbReference type="RefSeq" id="XP_060407070.1">
    <property type="nucleotide sequence ID" value="XM_060564410.1"/>
</dbReference>
<gene>
    <name evidence="1" type="ORF">LY79DRAFT_675155</name>
</gene>
<dbReference type="Proteomes" id="UP001230504">
    <property type="component" value="Unassembled WGS sequence"/>
</dbReference>
<accession>A0AAD8UXD0</accession>
<proteinExistence type="predicted"/>
<evidence type="ECO:0000313" key="1">
    <source>
        <dbReference type="EMBL" id="KAK1564265.1"/>
    </source>
</evidence>
<dbReference type="AlphaFoldDB" id="A0AAD8UXD0"/>
<protein>
    <submittedName>
        <fullName evidence="1">Uncharacterized protein</fullName>
    </submittedName>
</protein>
<name>A0AAD8UXD0_9PEZI</name>
<reference evidence="1" key="1">
    <citation type="submission" date="2021-06" db="EMBL/GenBank/DDBJ databases">
        <title>Comparative genomics, transcriptomics and evolutionary studies reveal genomic signatures of adaptation to plant cell wall in hemibiotrophic fungi.</title>
        <authorList>
            <consortium name="DOE Joint Genome Institute"/>
            <person name="Baroncelli R."/>
            <person name="Diaz J.F."/>
            <person name="Benocci T."/>
            <person name="Peng M."/>
            <person name="Battaglia E."/>
            <person name="Haridas S."/>
            <person name="Andreopoulos W."/>
            <person name="Labutti K."/>
            <person name="Pangilinan J."/>
            <person name="Floch G.L."/>
            <person name="Makela M.R."/>
            <person name="Henrissat B."/>
            <person name="Grigoriev I.V."/>
            <person name="Crouch J.A."/>
            <person name="De Vries R.P."/>
            <person name="Sukno S.A."/>
            <person name="Thon M.R."/>
        </authorList>
    </citation>
    <scope>NUCLEOTIDE SEQUENCE</scope>
    <source>
        <strain evidence="1">CBS 125086</strain>
    </source>
</reference>
<dbReference type="GeneID" id="85448650"/>
<evidence type="ECO:0000313" key="2">
    <source>
        <dbReference type="Proteomes" id="UP001230504"/>
    </source>
</evidence>
<dbReference type="EMBL" id="JAHLJV010000191">
    <property type="protein sequence ID" value="KAK1564265.1"/>
    <property type="molecule type" value="Genomic_DNA"/>
</dbReference>